<gene>
    <name evidence="1" type="primary">ORF1615</name>
</gene>
<feature type="non-terminal residue" evidence="1">
    <location>
        <position position="1"/>
    </location>
</feature>
<proteinExistence type="predicted"/>
<name>A0A0B6XUI2_9EUPU</name>
<reference evidence="1" key="1">
    <citation type="submission" date="2014-12" db="EMBL/GenBank/DDBJ databases">
        <title>Insight into the proteome of Arion vulgaris.</title>
        <authorList>
            <person name="Aradska J."/>
            <person name="Bulat T."/>
            <person name="Smidak R."/>
            <person name="Sarate P."/>
            <person name="Gangsoo J."/>
            <person name="Sialana F."/>
            <person name="Bilban M."/>
            <person name="Lubec G."/>
        </authorList>
    </citation>
    <scope>NUCLEOTIDE SEQUENCE</scope>
    <source>
        <tissue evidence="1">Skin</tissue>
    </source>
</reference>
<protein>
    <submittedName>
        <fullName evidence="1">Uncharacterized protein</fullName>
    </submittedName>
</protein>
<evidence type="ECO:0000313" key="1">
    <source>
        <dbReference type="EMBL" id="CEK47558.1"/>
    </source>
</evidence>
<feature type="non-terminal residue" evidence="1">
    <location>
        <position position="72"/>
    </location>
</feature>
<sequence length="72" mass="7833">STQCICKVPEHKLVNGICTDVIITTPDMLFTRTEQEDTETEAATSRKITLPSLIDDTTEFTSTDDVPSGTIG</sequence>
<dbReference type="EMBL" id="HACG01000693">
    <property type="protein sequence ID" value="CEK47558.1"/>
    <property type="molecule type" value="Transcribed_RNA"/>
</dbReference>
<accession>A0A0B6XUI2</accession>
<organism evidence="1">
    <name type="scientific">Arion vulgaris</name>
    <dbReference type="NCBI Taxonomy" id="1028688"/>
    <lineage>
        <taxon>Eukaryota</taxon>
        <taxon>Metazoa</taxon>
        <taxon>Spiralia</taxon>
        <taxon>Lophotrochozoa</taxon>
        <taxon>Mollusca</taxon>
        <taxon>Gastropoda</taxon>
        <taxon>Heterobranchia</taxon>
        <taxon>Euthyneura</taxon>
        <taxon>Panpulmonata</taxon>
        <taxon>Eupulmonata</taxon>
        <taxon>Stylommatophora</taxon>
        <taxon>Helicina</taxon>
        <taxon>Arionoidea</taxon>
        <taxon>Arionidae</taxon>
        <taxon>Arion</taxon>
    </lineage>
</organism>
<dbReference type="AlphaFoldDB" id="A0A0B6XUI2"/>